<dbReference type="PANTHER" id="PTHR30203">
    <property type="entry name" value="OUTER MEMBRANE CATION EFFLUX PROTEIN"/>
    <property type="match status" value="1"/>
</dbReference>
<dbReference type="InterPro" id="IPR010131">
    <property type="entry name" value="MdtP/NodT-like"/>
</dbReference>
<dbReference type="EMBL" id="CP036298">
    <property type="protein sequence ID" value="QDV26001.1"/>
    <property type="molecule type" value="Genomic_DNA"/>
</dbReference>
<dbReference type="GO" id="GO:0015562">
    <property type="term" value="F:efflux transmembrane transporter activity"/>
    <property type="evidence" value="ECO:0007669"/>
    <property type="project" value="InterPro"/>
</dbReference>
<reference evidence="2 3" key="1">
    <citation type="submission" date="2019-02" db="EMBL/GenBank/DDBJ databases">
        <title>Deep-cultivation of Planctomycetes and their phenomic and genomic characterization uncovers novel biology.</title>
        <authorList>
            <person name="Wiegand S."/>
            <person name="Jogler M."/>
            <person name="Boedeker C."/>
            <person name="Pinto D."/>
            <person name="Vollmers J."/>
            <person name="Rivas-Marin E."/>
            <person name="Kohn T."/>
            <person name="Peeters S.H."/>
            <person name="Heuer A."/>
            <person name="Rast P."/>
            <person name="Oberbeckmann S."/>
            <person name="Bunk B."/>
            <person name="Jeske O."/>
            <person name="Meyerdierks A."/>
            <person name="Storesund J.E."/>
            <person name="Kallscheuer N."/>
            <person name="Luecker S."/>
            <person name="Lage O.M."/>
            <person name="Pohl T."/>
            <person name="Merkel B.J."/>
            <person name="Hornburger P."/>
            <person name="Mueller R.-W."/>
            <person name="Bruemmer F."/>
            <person name="Labrenz M."/>
            <person name="Spormann A.M."/>
            <person name="Op den Camp H."/>
            <person name="Overmann J."/>
            <person name="Amann R."/>
            <person name="Jetten M.S.M."/>
            <person name="Mascher T."/>
            <person name="Medema M.H."/>
            <person name="Devos D.P."/>
            <person name="Kaster A.-K."/>
            <person name="Ovreas L."/>
            <person name="Rohde M."/>
            <person name="Galperin M.Y."/>
            <person name="Jogler C."/>
        </authorList>
    </citation>
    <scope>NUCLEOTIDE SEQUENCE [LARGE SCALE GENOMIC DNA]</scope>
    <source>
        <strain evidence="2 3">Q31a</strain>
    </source>
</reference>
<evidence type="ECO:0000256" key="1">
    <source>
        <dbReference type="ARBA" id="ARBA00007613"/>
    </source>
</evidence>
<dbReference type="KEGG" id="ahel:Q31a_43710"/>
<dbReference type="AlphaFoldDB" id="A0A518GBK1"/>
<dbReference type="OrthoDB" id="9791261at2"/>
<proteinExistence type="inferred from homology"/>
<dbReference type="PANTHER" id="PTHR30203:SF24">
    <property type="entry name" value="BLR4935 PROTEIN"/>
    <property type="match status" value="1"/>
</dbReference>
<organism evidence="2 3">
    <name type="scientific">Aureliella helgolandensis</name>
    <dbReference type="NCBI Taxonomy" id="2527968"/>
    <lineage>
        <taxon>Bacteria</taxon>
        <taxon>Pseudomonadati</taxon>
        <taxon>Planctomycetota</taxon>
        <taxon>Planctomycetia</taxon>
        <taxon>Pirellulales</taxon>
        <taxon>Pirellulaceae</taxon>
        <taxon>Aureliella</taxon>
    </lineage>
</organism>
<dbReference type="Pfam" id="PF02321">
    <property type="entry name" value="OEP"/>
    <property type="match status" value="1"/>
</dbReference>
<dbReference type="Proteomes" id="UP000318017">
    <property type="component" value="Chromosome"/>
</dbReference>
<keyword evidence="3" id="KW-1185">Reference proteome</keyword>
<evidence type="ECO:0000313" key="2">
    <source>
        <dbReference type="EMBL" id="QDV26001.1"/>
    </source>
</evidence>
<gene>
    <name evidence="2" type="primary">czcC_3</name>
    <name evidence="2" type="ORF">Q31a_43710</name>
</gene>
<protein>
    <submittedName>
        <fullName evidence="2">Cobalt-zinc-cadmium resistance protein CzcC</fullName>
    </submittedName>
</protein>
<comment type="similarity">
    <text evidence="1">Belongs to the outer membrane factor (OMF) (TC 1.B.17) family.</text>
</comment>
<name>A0A518GBK1_9BACT</name>
<sequence>MSPVTKFYAVITCVLLLLYSSGCATRRVGHATNMSLASSDNPSRESTKPTSDSLVTTVSYLGEVENGQANFPESIIVAPNSSFSEIGETQPAMTLRDFESLAYSNNPTIRELAATTQKAAGFRTQVGLRANPIVGYQAVQLADRGTDQHTAFIEQEIITGNKLALNRNVQNEALRSQLFELETQKLRVATDIRVKFYEALAAQRRVELIENFRSVTDKGLELAELRKQALEGSKVDVLQAKVQKNEIDLALQQAQVTFEATWRELAAIAGSPELASGTLLGELPKSEALLDWNGLSATMISASPEYQAAQARISRARANLQRQGVQAIPNITAQLAAGVDNATNSGLINFQIGAPIPVFNKNQGNIAAARAEYCRAVMDAERIQNAIKARLAVVSREFDSSLAAVSKYSQEILPSAQESLELAEVAYKAGETSFVQVLVSRRTYFDSNLQYVLAQSQLAQAKSKVDGYVLTGALDAVIDQSGDDSLRGLTFSQQ</sequence>
<accession>A0A518GBK1</accession>
<evidence type="ECO:0000313" key="3">
    <source>
        <dbReference type="Proteomes" id="UP000318017"/>
    </source>
</evidence>
<dbReference type="Gene3D" id="1.20.1600.10">
    <property type="entry name" value="Outer membrane efflux proteins (OEP)"/>
    <property type="match status" value="1"/>
</dbReference>
<dbReference type="InterPro" id="IPR003423">
    <property type="entry name" value="OMP_efflux"/>
</dbReference>
<dbReference type="SUPFAM" id="SSF56954">
    <property type="entry name" value="Outer membrane efflux proteins (OEP)"/>
    <property type="match status" value="1"/>
</dbReference>
<dbReference type="RefSeq" id="WP_145081830.1">
    <property type="nucleotide sequence ID" value="NZ_CP036298.1"/>
</dbReference>